<reference evidence="1 2" key="1">
    <citation type="journal article" date="2021" name="Front. Genet.">
        <title>Chromosome-Level Genome Assembly Reveals Significant Gene Expansion in the Toll and IMD Signaling Pathways of Dendrolimus kikuchii.</title>
        <authorList>
            <person name="Zhou J."/>
            <person name="Wu P."/>
            <person name="Xiong Z."/>
            <person name="Liu N."/>
            <person name="Zhao N."/>
            <person name="Ji M."/>
            <person name="Qiu Y."/>
            <person name="Yang B."/>
        </authorList>
    </citation>
    <scope>NUCLEOTIDE SEQUENCE [LARGE SCALE GENOMIC DNA]</scope>
    <source>
        <strain evidence="1">Ann1</strain>
    </source>
</reference>
<gene>
    <name evidence="1" type="ORF">K1T71_003099</name>
</gene>
<name>A0ACC1DB79_9NEOP</name>
<dbReference type="Proteomes" id="UP000824533">
    <property type="component" value="Linkage Group LG05"/>
</dbReference>
<organism evidence="1 2">
    <name type="scientific">Dendrolimus kikuchii</name>
    <dbReference type="NCBI Taxonomy" id="765133"/>
    <lineage>
        <taxon>Eukaryota</taxon>
        <taxon>Metazoa</taxon>
        <taxon>Ecdysozoa</taxon>
        <taxon>Arthropoda</taxon>
        <taxon>Hexapoda</taxon>
        <taxon>Insecta</taxon>
        <taxon>Pterygota</taxon>
        <taxon>Neoptera</taxon>
        <taxon>Endopterygota</taxon>
        <taxon>Lepidoptera</taxon>
        <taxon>Glossata</taxon>
        <taxon>Ditrysia</taxon>
        <taxon>Bombycoidea</taxon>
        <taxon>Lasiocampidae</taxon>
        <taxon>Dendrolimus</taxon>
    </lineage>
</organism>
<evidence type="ECO:0000313" key="1">
    <source>
        <dbReference type="EMBL" id="KAJ0181014.1"/>
    </source>
</evidence>
<evidence type="ECO:0000313" key="2">
    <source>
        <dbReference type="Proteomes" id="UP000824533"/>
    </source>
</evidence>
<comment type="caution">
    <text evidence="1">The sequence shown here is derived from an EMBL/GenBank/DDBJ whole genome shotgun (WGS) entry which is preliminary data.</text>
</comment>
<keyword evidence="2" id="KW-1185">Reference proteome</keyword>
<accession>A0ACC1DB79</accession>
<sequence>MAEPKFVIESGMQLLARLTKKPNIENFYPILFKSGPKNTDVIEISNDADTSWLLIDMISEALIPNKVNDSVQVLLIITDGNLNYELFLNVLRSKISNRFSQSNENIRHIETIIQETLSKLHLIEIFDANQFYVTIHNLDNILMEHSNISLVIFNSLTAFYWSEQSFKITKMDLYVKNLLQIIQKFIKEYKITCVYTRPQYFISSNTCEGQSSSYIMVHQYQINLTYHNDDIEMYRVDVKSREGQFTRYFKITDGTIKWTVEY</sequence>
<proteinExistence type="predicted"/>
<protein>
    <submittedName>
        <fullName evidence="1">Uncharacterized protein</fullName>
    </submittedName>
</protein>
<dbReference type="EMBL" id="CM034391">
    <property type="protein sequence ID" value="KAJ0181014.1"/>
    <property type="molecule type" value="Genomic_DNA"/>
</dbReference>